<dbReference type="InterPro" id="IPR051304">
    <property type="entry name" value="SCF_F-box_domain"/>
</dbReference>
<sequence length="227" mass="25728">MDVSQLKMFKVDRELISWSDIPMLALASIAKFLQAHQTDLISFRSVCSSWRNSAPCCFLENSLYPIIDLPLPDFVHGILFRWPMLSNDETDAINFTFSRSIIYLLEPISPSCSRFLLVKAEHQVVQIGGKHQHKEYDWNMVKSIGDRLFFIGCGFNHSFSISGQDFSGAKGNCIFFKSEKSIQEDDVEGCDCHIGVYNVENGKIVRLTSLLEFPDIQAKISSARCPM</sequence>
<proteinExistence type="predicted"/>
<feature type="domain" description="KIB1-4 beta-propeller" evidence="1">
    <location>
        <begin position="132"/>
        <end position="198"/>
    </location>
</feature>
<keyword evidence="3" id="KW-1185">Reference proteome</keyword>
<protein>
    <recommendedName>
        <fullName evidence="1">KIB1-4 beta-propeller domain-containing protein</fullName>
    </recommendedName>
</protein>
<accession>B9S6Q2</accession>
<organism evidence="2 3">
    <name type="scientific">Ricinus communis</name>
    <name type="common">Castor bean</name>
    <dbReference type="NCBI Taxonomy" id="3988"/>
    <lineage>
        <taxon>Eukaryota</taxon>
        <taxon>Viridiplantae</taxon>
        <taxon>Streptophyta</taxon>
        <taxon>Embryophyta</taxon>
        <taxon>Tracheophyta</taxon>
        <taxon>Spermatophyta</taxon>
        <taxon>Magnoliopsida</taxon>
        <taxon>eudicotyledons</taxon>
        <taxon>Gunneridae</taxon>
        <taxon>Pentapetalae</taxon>
        <taxon>rosids</taxon>
        <taxon>fabids</taxon>
        <taxon>Malpighiales</taxon>
        <taxon>Euphorbiaceae</taxon>
        <taxon>Acalyphoideae</taxon>
        <taxon>Acalypheae</taxon>
        <taxon>Ricinus</taxon>
    </lineage>
</organism>
<dbReference type="AlphaFoldDB" id="B9S6Q2"/>
<evidence type="ECO:0000313" key="3">
    <source>
        <dbReference type="Proteomes" id="UP000008311"/>
    </source>
</evidence>
<dbReference type="GO" id="GO:0016567">
    <property type="term" value="P:protein ubiquitination"/>
    <property type="evidence" value="ECO:0000318"/>
    <property type="project" value="GO_Central"/>
</dbReference>
<reference evidence="3" key="1">
    <citation type="journal article" date="2010" name="Nat. Biotechnol.">
        <title>Draft genome sequence of the oilseed species Ricinus communis.</title>
        <authorList>
            <person name="Chan A.P."/>
            <person name="Crabtree J."/>
            <person name="Zhao Q."/>
            <person name="Lorenzi H."/>
            <person name="Orvis J."/>
            <person name="Puiu D."/>
            <person name="Melake-Berhan A."/>
            <person name="Jones K.M."/>
            <person name="Redman J."/>
            <person name="Chen G."/>
            <person name="Cahoon E.B."/>
            <person name="Gedil M."/>
            <person name="Stanke M."/>
            <person name="Haas B.J."/>
            <person name="Wortman J.R."/>
            <person name="Fraser-Liggett C.M."/>
            <person name="Ravel J."/>
            <person name="Rabinowicz P.D."/>
        </authorList>
    </citation>
    <scope>NUCLEOTIDE SEQUENCE [LARGE SCALE GENOMIC DNA]</scope>
    <source>
        <strain evidence="3">cv. Hale</strain>
    </source>
</reference>
<evidence type="ECO:0000313" key="2">
    <source>
        <dbReference type="EMBL" id="EEF40658.1"/>
    </source>
</evidence>
<dbReference type="PANTHER" id="PTHR47123">
    <property type="entry name" value="F-BOX PROTEIN SKIP23"/>
    <property type="match status" value="1"/>
</dbReference>
<dbReference type="InParanoid" id="B9S6Q2"/>
<dbReference type="EMBL" id="EQ973882">
    <property type="protein sequence ID" value="EEF40658.1"/>
    <property type="molecule type" value="Genomic_DNA"/>
</dbReference>
<gene>
    <name evidence="2" type="ORF">RCOM_0871260</name>
</gene>
<dbReference type="Proteomes" id="UP000008311">
    <property type="component" value="Unassembled WGS sequence"/>
</dbReference>
<dbReference type="Pfam" id="PF03478">
    <property type="entry name" value="Beta-prop_KIB1-4"/>
    <property type="match status" value="1"/>
</dbReference>
<name>B9S6Q2_RICCO</name>
<dbReference type="InterPro" id="IPR005174">
    <property type="entry name" value="KIB1-4_b-propeller"/>
</dbReference>
<evidence type="ECO:0000259" key="1">
    <source>
        <dbReference type="Pfam" id="PF03478"/>
    </source>
</evidence>
<dbReference type="PANTHER" id="PTHR47123:SF15">
    <property type="entry name" value="F-BOX PROTEIN SKIP23"/>
    <property type="match status" value="1"/>
</dbReference>